<dbReference type="PROSITE" id="PS50005">
    <property type="entry name" value="TPR"/>
    <property type="match status" value="1"/>
</dbReference>
<feature type="signal peptide" evidence="2">
    <location>
        <begin position="1"/>
        <end position="21"/>
    </location>
</feature>
<gene>
    <name evidence="3" type="ORF">CLV62_102237</name>
</gene>
<dbReference type="SUPFAM" id="SSF48452">
    <property type="entry name" value="TPR-like"/>
    <property type="match status" value="1"/>
</dbReference>
<evidence type="ECO:0000313" key="3">
    <source>
        <dbReference type="EMBL" id="PXV68205.1"/>
    </source>
</evidence>
<name>A0A2V3Q0A2_9BACT</name>
<dbReference type="RefSeq" id="WP_110309483.1">
    <property type="nucleotide sequence ID" value="NZ_QICL01000002.1"/>
</dbReference>
<accession>A0A2V3Q0A2</accession>
<organism evidence="3 4">
    <name type="scientific">Dysgonomonas alginatilytica</name>
    <dbReference type="NCBI Taxonomy" id="1605892"/>
    <lineage>
        <taxon>Bacteria</taxon>
        <taxon>Pseudomonadati</taxon>
        <taxon>Bacteroidota</taxon>
        <taxon>Bacteroidia</taxon>
        <taxon>Bacteroidales</taxon>
        <taxon>Dysgonomonadaceae</taxon>
        <taxon>Dysgonomonas</taxon>
    </lineage>
</organism>
<dbReference type="Gene3D" id="1.25.40.10">
    <property type="entry name" value="Tetratricopeptide repeat domain"/>
    <property type="match status" value="1"/>
</dbReference>
<comment type="caution">
    <text evidence="3">The sequence shown here is derived from an EMBL/GenBank/DDBJ whole genome shotgun (WGS) entry which is preliminary data.</text>
</comment>
<dbReference type="SMART" id="SM00028">
    <property type="entry name" value="TPR"/>
    <property type="match status" value="2"/>
</dbReference>
<dbReference type="InterPro" id="IPR011990">
    <property type="entry name" value="TPR-like_helical_dom_sf"/>
</dbReference>
<evidence type="ECO:0000256" key="2">
    <source>
        <dbReference type="SAM" id="SignalP"/>
    </source>
</evidence>
<keyword evidence="2" id="KW-0732">Signal</keyword>
<feature type="chain" id="PRO_5016038210" evidence="2">
    <location>
        <begin position="22"/>
        <end position="243"/>
    </location>
</feature>
<keyword evidence="4" id="KW-1185">Reference proteome</keyword>
<dbReference type="AlphaFoldDB" id="A0A2V3Q0A2"/>
<dbReference type="InterPro" id="IPR019734">
    <property type="entry name" value="TPR_rpt"/>
</dbReference>
<feature type="repeat" description="TPR" evidence="1">
    <location>
        <begin position="195"/>
        <end position="228"/>
    </location>
</feature>
<dbReference type="Pfam" id="PF13181">
    <property type="entry name" value="TPR_8"/>
    <property type="match status" value="2"/>
</dbReference>
<dbReference type="EMBL" id="QICL01000002">
    <property type="protein sequence ID" value="PXV68205.1"/>
    <property type="molecule type" value="Genomic_DNA"/>
</dbReference>
<dbReference type="OrthoDB" id="1494029at2"/>
<reference evidence="3 4" key="1">
    <citation type="submission" date="2018-03" db="EMBL/GenBank/DDBJ databases">
        <title>Genomic Encyclopedia of Archaeal and Bacterial Type Strains, Phase II (KMG-II): from individual species to whole genera.</title>
        <authorList>
            <person name="Goeker M."/>
        </authorList>
    </citation>
    <scope>NUCLEOTIDE SEQUENCE [LARGE SCALE GENOMIC DNA]</scope>
    <source>
        <strain evidence="3 4">DSM 100214</strain>
    </source>
</reference>
<dbReference type="Proteomes" id="UP000247973">
    <property type="component" value="Unassembled WGS sequence"/>
</dbReference>
<keyword evidence="1" id="KW-0802">TPR repeat</keyword>
<sequence length="243" mass="27401">MTVYKYYSVLVLLFVSLSINAANDKEAIYNAFITGNMAEWKTIITDIESRKLTSVSDKLELINYYYGYIGYSLGIKNKKEAATYVDKMQAILDELTQSNPNTADVYAYKAALVGFKIGLSPYKAPFIGKSSGENAKKALAIDADNIQGNIEQANVLYYSPSAFGGDKAKAKEYYKKAVSLFENNPTLLKQNWLYLSLLTKIGQIQEEEKDFKSAKQTYDKILTIEPNYSFVKNELLPNLKKKM</sequence>
<protein>
    <submittedName>
        <fullName evidence="3">Tetratricopeptide repeat protein</fullName>
    </submittedName>
</protein>
<evidence type="ECO:0000256" key="1">
    <source>
        <dbReference type="PROSITE-ProRule" id="PRU00339"/>
    </source>
</evidence>
<evidence type="ECO:0000313" key="4">
    <source>
        <dbReference type="Proteomes" id="UP000247973"/>
    </source>
</evidence>
<proteinExistence type="predicted"/>